<protein>
    <recommendedName>
        <fullName evidence="4">Lipoprotein</fullName>
    </recommendedName>
</protein>
<evidence type="ECO:0000256" key="1">
    <source>
        <dbReference type="SAM" id="Coils"/>
    </source>
</evidence>
<evidence type="ECO:0008006" key="4">
    <source>
        <dbReference type="Google" id="ProtNLM"/>
    </source>
</evidence>
<accession>A0A1X7ALB6</accession>
<gene>
    <name evidence="2" type="ORF">EHSB41UT_02695</name>
</gene>
<dbReference type="PROSITE" id="PS51257">
    <property type="entry name" value="PROKAR_LIPOPROTEIN"/>
    <property type="match status" value="1"/>
</dbReference>
<dbReference type="AlphaFoldDB" id="A0A1X7ALB6"/>
<keyword evidence="1" id="KW-0175">Coiled coil</keyword>
<dbReference type="OrthoDB" id="9769023at2"/>
<sequence>MRTKFFAATLSFAFLSGCTTMVQQVTYGSYEKSILSGQVDLATDAAIAKADVNAETGKAEDLLWSLEAGALLRFSKKYDESTGFFDDAEALMKQEDTEHLGSEALDGASSLLVNDSVADYEQAHYDGIMANTYKALNFMFNGDNSNARVEWNRVDDRQRRAAEDFAEKIAKLKEEIRAENEKEDNDQYREVTNQSISHVEELVASQGIDFSEWKAYGNYVNPFSTYMHGLFFMLNAQGSGDFSKAYDSMRRVASMTGNSTAKSDMVLADNLYRGRTSLKKMKPTVWVVFENGLGPKKDELRIDLPVFLASDNVSYSGMALPKLVEREQAFPTLSINDTETRILSEMDRVVQAEFKAEFPYILTREVTRTVLKTIAQKQLNDKDPMMGLAGAIAQMATTGADLRIWYSLPKDFQLAKLNKPKNGALTITAPGMESPLNVQLDPKARFSIVYVRAVSPTVTPSIDVVNI</sequence>
<dbReference type="EMBL" id="FWPT01000006">
    <property type="protein sequence ID" value="SMA48325.1"/>
    <property type="molecule type" value="Genomic_DNA"/>
</dbReference>
<reference evidence="2 3" key="1">
    <citation type="submission" date="2017-03" db="EMBL/GenBank/DDBJ databases">
        <authorList>
            <person name="Afonso C.L."/>
            <person name="Miller P.J."/>
            <person name="Scott M.A."/>
            <person name="Spackman E."/>
            <person name="Goraichik I."/>
            <person name="Dimitrov K.M."/>
            <person name="Suarez D.L."/>
            <person name="Swayne D.E."/>
        </authorList>
    </citation>
    <scope>NUCLEOTIDE SEQUENCE [LARGE SCALE GENOMIC DNA]</scope>
    <source>
        <strain evidence="2">SB41UT1</strain>
    </source>
</reference>
<keyword evidence="3" id="KW-1185">Reference proteome</keyword>
<evidence type="ECO:0000313" key="2">
    <source>
        <dbReference type="EMBL" id="SMA48325.1"/>
    </source>
</evidence>
<proteinExistence type="predicted"/>
<dbReference type="Proteomes" id="UP000196573">
    <property type="component" value="Unassembled WGS sequence"/>
</dbReference>
<organism evidence="2 3">
    <name type="scientific">Parendozoicomonas haliclonae</name>
    <dbReference type="NCBI Taxonomy" id="1960125"/>
    <lineage>
        <taxon>Bacteria</taxon>
        <taxon>Pseudomonadati</taxon>
        <taxon>Pseudomonadota</taxon>
        <taxon>Gammaproteobacteria</taxon>
        <taxon>Oceanospirillales</taxon>
        <taxon>Endozoicomonadaceae</taxon>
        <taxon>Parendozoicomonas</taxon>
    </lineage>
</organism>
<evidence type="ECO:0000313" key="3">
    <source>
        <dbReference type="Proteomes" id="UP000196573"/>
    </source>
</evidence>
<feature type="coiled-coil region" evidence="1">
    <location>
        <begin position="155"/>
        <end position="186"/>
    </location>
</feature>
<dbReference type="RefSeq" id="WP_087110731.1">
    <property type="nucleotide sequence ID" value="NZ_FWPT01000006.1"/>
</dbReference>
<name>A0A1X7ALB6_9GAMM</name>